<evidence type="ECO:0000256" key="1">
    <source>
        <dbReference type="ARBA" id="ARBA00008651"/>
    </source>
</evidence>
<feature type="compositionally biased region" description="Polar residues" evidence="11">
    <location>
        <begin position="207"/>
        <end position="216"/>
    </location>
</feature>
<dbReference type="FunFam" id="2.60.40.10:FF:000069">
    <property type="entry name" value="Alpha-protein kinase 3"/>
    <property type="match status" value="1"/>
</dbReference>
<dbReference type="SUPFAM" id="SSF56112">
    <property type="entry name" value="Protein kinase-like (PK-like)"/>
    <property type="match status" value="1"/>
</dbReference>
<feature type="region of interest" description="Disordered" evidence="11">
    <location>
        <begin position="1910"/>
        <end position="1977"/>
    </location>
</feature>
<feature type="compositionally biased region" description="Polar residues" evidence="11">
    <location>
        <begin position="284"/>
        <end position="298"/>
    </location>
</feature>
<feature type="compositionally biased region" description="Basic and acidic residues" evidence="11">
    <location>
        <begin position="474"/>
        <end position="494"/>
    </location>
</feature>
<feature type="region of interest" description="Disordered" evidence="11">
    <location>
        <begin position="562"/>
        <end position="655"/>
    </location>
</feature>
<feature type="region of interest" description="Disordered" evidence="11">
    <location>
        <begin position="284"/>
        <end position="309"/>
    </location>
</feature>
<keyword evidence="7" id="KW-1015">Disulfide bond</keyword>
<keyword evidence="5" id="KW-0677">Repeat</keyword>
<feature type="compositionally biased region" description="Polar residues" evidence="11">
    <location>
        <begin position="1392"/>
        <end position="1405"/>
    </location>
</feature>
<comment type="similarity">
    <text evidence="1">Belongs to the protein kinase superfamily. Alpha-type protein kinase family. ALPK subfamily.</text>
</comment>
<feature type="domain" description="Ig-like" evidence="12">
    <location>
        <begin position="75"/>
        <end position="171"/>
    </location>
</feature>
<feature type="compositionally biased region" description="Basic and acidic residues" evidence="11">
    <location>
        <begin position="1527"/>
        <end position="1552"/>
    </location>
</feature>
<dbReference type="Gene3D" id="2.60.40.10">
    <property type="entry name" value="Immunoglobulins"/>
    <property type="match status" value="2"/>
</dbReference>
<evidence type="ECO:0000256" key="4">
    <source>
        <dbReference type="ARBA" id="ARBA00022679"/>
    </source>
</evidence>
<proteinExistence type="inferred from homology"/>
<feature type="region of interest" description="Disordered" evidence="11">
    <location>
        <begin position="471"/>
        <end position="514"/>
    </location>
</feature>
<evidence type="ECO:0000313" key="15">
    <source>
        <dbReference type="RefSeq" id="XP_030621141.1"/>
    </source>
</evidence>
<keyword evidence="4" id="KW-0808">Transferase</keyword>
<feature type="compositionally biased region" description="Polar residues" evidence="11">
    <location>
        <begin position="1931"/>
        <end position="1946"/>
    </location>
</feature>
<dbReference type="FunFam" id="3.20.200.10:FF:000003">
    <property type="entry name" value="alpha-protein kinase 3"/>
    <property type="match status" value="1"/>
</dbReference>
<dbReference type="CTD" id="100321139"/>
<name>A0A6J2UPZ1_CHACN</name>
<feature type="region of interest" description="Disordered" evidence="11">
    <location>
        <begin position="1303"/>
        <end position="1379"/>
    </location>
</feature>
<feature type="compositionally biased region" description="Polar residues" evidence="11">
    <location>
        <begin position="563"/>
        <end position="582"/>
    </location>
</feature>
<evidence type="ECO:0000259" key="12">
    <source>
        <dbReference type="PROSITE" id="PS50835"/>
    </source>
</evidence>
<feature type="compositionally biased region" description="Basic and acidic residues" evidence="11">
    <location>
        <begin position="1041"/>
        <end position="1056"/>
    </location>
</feature>
<feature type="compositionally biased region" description="Polar residues" evidence="11">
    <location>
        <begin position="496"/>
        <end position="511"/>
    </location>
</feature>
<feature type="region of interest" description="Disordered" evidence="11">
    <location>
        <begin position="1098"/>
        <end position="1139"/>
    </location>
</feature>
<evidence type="ECO:0000259" key="13">
    <source>
        <dbReference type="PROSITE" id="PS51158"/>
    </source>
</evidence>
<feature type="region of interest" description="Disordered" evidence="11">
    <location>
        <begin position="704"/>
        <end position="733"/>
    </location>
</feature>
<dbReference type="GO" id="GO:0005634">
    <property type="term" value="C:nucleus"/>
    <property type="evidence" value="ECO:0007669"/>
    <property type="project" value="TreeGrafter"/>
</dbReference>
<feature type="compositionally biased region" description="Polar residues" evidence="11">
    <location>
        <begin position="1488"/>
        <end position="1508"/>
    </location>
</feature>
<feature type="region of interest" description="Disordered" evidence="11">
    <location>
        <begin position="194"/>
        <end position="260"/>
    </location>
</feature>
<feature type="region of interest" description="Disordered" evidence="11">
    <location>
        <begin position="1029"/>
        <end position="1057"/>
    </location>
</feature>
<evidence type="ECO:0000256" key="10">
    <source>
        <dbReference type="ARBA" id="ARBA00048679"/>
    </source>
</evidence>
<feature type="compositionally biased region" description="Basic and acidic residues" evidence="11">
    <location>
        <begin position="1182"/>
        <end position="1194"/>
    </location>
</feature>
<dbReference type="GO" id="GO:0005524">
    <property type="term" value="F:ATP binding"/>
    <property type="evidence" value="ECO:0007669"/>
    <property type="project" value="InterPro"/>
</dbReference>
<feature type="compositionally biased region" description="Basic and acidic residues" evidence="11">
    <location>
        <begin position="617"/>
        <end position="627"/>
    </location>
</feature>
<organism evidence="14 15">
    <name type="scientific">Chanos chanos</name>
    <name type="common">Milkfish</name>
    <name type="synonym">Mugil chanos</name>
    <dbReference type="NCBI Taxonomy" id="29144"/>
    <lineage>
        <taxon>Eukaryota</taxon>
        <taxon>Metazoa</taxon>
        <taxon>Chordata</taxon>
        <taxon>Craniata</taxon>
        <taxon>Vertebrata</taxon>
        <taxon>Euteleostomi</taxon>
        <taxon>Actinopterygii</taxon>
        <taxon>Neopterygii</taxon>
        <taxon>Teleostei</taxon>
        <taxon>Ostariophysi</taxon>
        <taxon>Gonorynchiformes</taxon>
        <taxon>Chanidae</taxon>
        <taxon>Chanos</taxon>
    </lineage>
</organism>
<feature type="compositionally biased region" description="Polar residues" evidence="11">
    <location>
        <begin position="1099"/>
        <end position="1116"/>
    </location>
</feature>
<feature type="compositionally biased region" description="Polar residues" evidence="11">
    <location>
        <begin position="1303"/>
        <end position="1318"/>
    </location>
</feature>
<evidence type="ECO:0000256" key="7">
    <source>
        <dbReference type="ARBA" id="ARBA00023157"/>
    </source>
</evidence>
<dbReference type="GO" id="GO:0055013">
    <property type="term" value="P:cardiac muscle cell development"/>
    <property type="evidence" value="ECO:0007669"/>
    <property type="project" value="TreeGrafter"/>
</dbReference>
<dbReference type="OrthoDB" id="301415at2759"/>
<feature type="compositionally biased region" description="Pro residues" evidence="11">
    <location>
        <begin position="527"/>
        <end position="538"/>
    </location>
</feature>
<dbReference type="GO" id="GO:0004674">
    <property type="term" value="F:protein serine/threonine kinase activity"/>
    <property type="evidence" value="ECO:0007669"/>
    <property type="project" value="UniProtKB-KW"/>
</dbReference>
<dbReference type="SMART" id="SM00409">
    <property type="entry name" value="IG"/>
    <property type="match status" value="2"/>
</dbReference>
<dbReference type="SMART" id="SM00811">
    <property type="entry name" value="Alpha_kinase"/>
    <property type="match status" value="1"/>
</dbReference>
<dbReference type="Pfam" id="PF02816">
    <property type="entry name" value="Alpha_kinase"/>
    <property type="match status" value="1"/>
</dbReference>
<feature type="compositionally biased region" description="Polar residues" evidence="11">
    <location>
        <begin position="35"/>
        <end position="52"/>
    </location>
</feature>
<evidence type="ECO:0000313" key="14">
    <source>
        <dbReference type="Proteomes" id="UP000504632"/>
    </source>
</evidence>
<dbReference type="SUPFAM" id="SSF48726">
    <property type="entry name" value="Immunoglobulin"/>
    <property type="match status" value="2"/>
</dbReference>
<dbReference type="InterPro" id="IPR011009">
    <property type="entry name" value="Kinase-like_dom_sf"/>
</dbReference>
<evidence type="ECO:0000256" key="5">
    <source>
        <dbReference type="ARBA" id="ARBA00022737"/>
    </source>
</evidence>
<evidence type="ECO:0000256" key="8">
    <source>
        <dbReference type="ARBA" id="ARBA00023319"/>
    </source>
</evidence>
<feature type="compositionally biased region" description="Low complexity" evidence="11">
    <location>
        <begin position="1205"/>
        <end position="1216"/>
    </location>
</feature>
<dbReference type="InterPro" id="IPR013098">
    <property type="entry name" value="Ig_I-set"/>
</dbReference>
<evidence type="ECO:0000256" key="2">
    <source>
        <dbReference type="ARBA" id="ARBA00012513"/>
    </source>
</evidence>
<feature type="region of interest" description="Disordered" evidence="11">
    <location>
        <begin position="763"/>
        <end position="793"/>
    </location>
</feature>
<feature type="region of interest" description="Disordered" evidence="11">
    <location>
        <begin position="1171"/>
        <end position="1247"/>
    </location>
</feature>
<dbReference type="Pfam" id="PF07679">
    <property type="entry name" value="I-set"/>
    <property type="match status" value="2"/>
</dbReference>
<dbReference type="EC" id="2.7.11.1" evidence="2"/>
<gene>
    <name evidence="15" type="primary">alpk3a</name>
</gene>
<feature type="compositionally biased region" description="Polar residues" evidence="11">
    <location>
        <begin position="11"/>
        <end position="23"/>
    </location>
</feature>
<dbReference type="RefSeq" id="XP_030621141.1">
    <property type="nucleotide sequence ID" value="XM_030765281.1"/>
</dbReference>
<feature type="domain" description="Ig-like" evidence="12">
    <location>
        <begin position="1558"/>
        <end position="1646"/>
    </location>
</feature>
<evidence type="ECO:0000256" key="11">
    <source>
        <dbReference type="SAM" id="MobiDB-lite"/>
    </source>
</evidence>
<feature type="compositionally biased region" description="Polar residues" evidence="11">
    <location>
        <begin position="240"/>
        <end position="260"/>
    </location>
</feature>
<dbReference type="Gene3D" id="3.20.200.10">
    <property type="entry name" value="MHCK/EF2 kinase"/>
    <property type="match status" value="1"/>
</dbReference>
<dbReference type="PANTHER" id="PTHR47091:SF1">
    <property type="entry name" value="ALPHA-PROTEIN KINASE 3"/>
    <property type="match status" value="1"/>
</dbReference>
<dbReference type="CDD" id="cd16973">
    <property type="entry name" value="Alpha_kinase_ALPK3"/>
    <property type="match status" value="1"/>
</dbReference>
<feature type="compositionally biased region" description="Basic and acidic residues" evidence="11">
    <location>
        <begin position="1117"/>
        <end position="1139"/>
    </location>
</feature>
<evidence type="ECO:0000256" key="3">
    <source>
        <dbReference type="ARBA" id="ARBA00022527"/>
    </source>
</evidence>
<dbReference type="PANTHER" id="PTHR47091">
    <property type="entry name" value="ALPHA-PROTEIN KINASE 2-RELATED"/>
    <property type="match status" value="1"/>
</dbReference>
<dbReference type="GeneID" id="115804787"/>
<evidence type="ECO:0000256" key="9">
    <source>
        <dbReference type="ARBA" id="ARBA00047899"/>
    </source>
</evidence>
<dbReference type="InterPro" id="IPR003598">
    <property type="entry name" value="Ig_sub2"/>
</dbReference>
<protein>
    <recommendedName>
        <fullName evidence="2">non-specific serine/threonine protein kinase</fullName>
        <ecNumber evidence="2">2.7.11.1</ecNumber>
    </recommendedName>
</protein>
<dbReference type="SMART" id="SM00408">
    <property type="entry name" value="IGc2"/>
    <property type="match status" value="2"/>
</dbReference>
<comment type="catalytic activity">
    <reaction evidence="9">
        <text>L-threonyl-[protein] + ATP = O-phospho-L-threonyl-[protein] + ADP + H(+)</text>
        <dbReference type="Rhea" id="RHEA:46608"/>
        <dbReference type="Rhea" id="RHEA-COMP:11060"/>
        <dbReference type="Rhea" id="RHEA-COMP:11605"/>
        <dbReference type="ChEBI" id="CHEBI:15378"/>
        <dbReference type="ChEBI" id="CHEBI:30013"/>
        <dbReference type="ChEBI" id="CHEBI:30616"/>
        <dbReference type="ChEBI" id="CHEBI:61977"/>
        <dbReference type="ChEBI" id="CHEBI:456216"/>
        <dbReference type="EC" id="2.7.11.1"/>
    </reaction>
</comment>
<dbReference type="InterPro" id="IPR004166">
    <property type="entry name" value="a-kinase_dom"/>
</dbReference>
<accession>A0A6J2UPZ1</accession>
<dbReference type="PROSITE" id="PS50835">
    <property type="entry name" value="IG_LIKE"/>
    <property type="match status" value="2"/>
</dbReference>
<feature type="region of interest" description="Disordered" evidence="11">
    <location>
        <begin position="527"/>
        <end position="547"/>
    </location>
</feature>
<feature type="region of interest" description="Disordered" evidence="11">
    <location>
        <begin position="361"/>
        <end position="456"/>
    </location>
</feature>
<dbReference type="InterPro" id="IPR036179">
    <property type="entry name" value="Ig-like_dom_sf"/>
</dbReference>
<feature type="compositionally biased region" description="Basic and acidic residues" evidence="11">
    <location>
        <begin position="194"/>
        <end position="206"/>
    </location>
</feature>
<dbReference type="Proteomes" id="UP000504632">
    <property type="component" value="Chromosome 2"/>
</dbReference>
<dbReference type="InParanoid" id="A0A6J2UPZ1"/>
<feature type="compositionally biased region" description="Low complexity" evidence="11">
    <location>
        <begin position="225"/>
        <end position="235"/>
    </location>
</feature>
<feature type="region of interest" description="Disordered" evidence="11">
    <location>
        <begin position="1"/>
        <end position="52"/>
    </location>
</feature>
<dbReference type="InterPro" id="IPR007110">
    <property type="entry name" value="Ig-like_dom"/>
</dbReference>
<keyword evidence="14" id="KW-1185">Reference proteome</keyword>
<keyword evidence="8" id="KW-0393">Immunoglobulin domain</keyword>
<reference evidence="15" key="1">
    <citation type="submission" date="2025-08" db="UniProtKB">
        <authorList>
            <consortium name="RefSeq"/>
        </authorList>
    </citation>
    <scope>IDENTIFICATION</scope>
</reference>
<sequence length="1977" mass="219609">MTSRRPMIRSYSGNGRSDSQNGEDSPAPSGRSDSRNYLSNVRPENSYSSQRYSHYRPSRSTFCTIMAQLTEETQPCFETTIKSKAVSESCNVKFTCVVTGYPEPELTWYKDDMELDRYCGLPKYEIFRNGKTHSLHIYNCTVDDAAIYQASARNSKGIVSCSGVLEVGTMSEYKIHQRFFAKLKQKAELKRRELEESRRRGKENAQQEHLSIVSQDRSLRKRRSPGGSDPLSSPSEAQDAVSQETQAEDQQGATTEETNGITEAVKEAGADSIKENGDQQFNHLSDSAETVTPKSPTIDSLGKKKKRISNGFDEAVISEASLGAVSTEDIYDEGISLAKYLAQSLQSQIAEENTKLTRAEEIMDVDERVEEERERQHEREIGKEREQDIETAMERERESEMAKERERELEMAKRIEKEREMVEEREREQARQMKLEQESETKMSGPKESEHQHKSALSSVFHSLKGIFFGKGKKSTEKAGVSKETSEARVEREQPPVTTETQSYSPPTSFQEPEHKIMICEAATEKPPPMLVDEPPPSVNLQENRDSEERIPLVSVCPAEQVAQESQNSVDHVQESTSTNMEELSPTPERPPEATTVSLKNSLEEEKMQEEIQEEVQETRQKERQSAVEEVLLPSPLTPFEATDGHIQTDSSEGLVSEGIATQPCEVNTQEFTSPVDQVMFTAKETHVLDYQSYLNDFPQSLESSLTCPNTSEPERTEHYENQPPSPSTFKEDHRPITFLTEPEQEKEMSVKVHREDVTPTVETKQEGRAFETKPQDTSFHVERSGEESEYETVEKPVFVEENLEGYLKTEKKIAASDESEQKNNTIPAIEMDQEHNFVSTLEGNTDESNIKVHEKIATDLVTVAVQCEVESISASFLEDSVEKNNNNIVQDQEKGTIDVSTLEEPIPCTHECDMNLHENISLDLVTTVVESDKVISVPAVEVSTEKYNAVVQDQGSDTITGSTLGEHVEESDLQPQGKIVTDLVTSALKSEEESVFASALKDTVDKNYNIIQDQESSTITAISQVETTEMETETSSSLLEEPKTSSETQTEKELNEPVVQQMIPPIIILPDTDETVMERAEETNVTPPIPEIKVIVSDQVQSREPPTISSTNILRSESKDTMPSPKQKDSKSKTEKRLDDAMRASGEMIVEDGATVIAKLVGVTPSQYRARNADTPTSVDKIQDVKTLSRETRMGSGHELTKTSSGRSRGSDNNSIPVINIACADNNSPRTPGQEQAHEKSSSPPVVIVPQETPHSVPPISVTHVDSIAEQHMATIIKEKGTESLAAILRGVKSNLDYVGNSESATPSSGSVLSKEQNLADKNKHSVPSQLSPNITESLMAKTPQSSPASDTEKSSSSTMEKLGLTTSVGPTLPPLSPASLRRLMAKNNPNLEAQSSGSGSVPSITVDGTEKKGDENSGGSTPTSTMSCESSPKMKRRDSLTLIPSATPEELASGARRKIYLARTKTEEGEGSSFTDGQGKKDSPYMSPSQARRSAFLQAQSGQKTPPTERRSPLLARRKATLEVPKPKEETTEEKDTSKTENKPAEKEKLDPFKAPQVIRKIRGEVFSDASGHLKLWCQFFNVLSDSTIKWSRDEEEIAEMKRSGGDESQVALAIVQACSRDCGVYGCTITNEYGTDTTDFLLSADILAEFFLRDDLEVGEEIEMTPMQFTKGLADSGYWGDKFFGRIMTEEIQMGEGCAHKTCRVKAIYGLDPVFESGSTCITKVRNPIAYGTKEHSNLAERNLEITKQECKIQNTIREYCKIFAAEARVLENFGFSLEVIPVYLMYRPANAIPYATVEADLKGVYLRYCLMDSTGRLVTRTISEVEQKCCTFQHWIYQWTNGNLLVTQLEGVNTRITNVRIATKTKGYQGLTEVASPKVLEQFMTQHQCNYYCGLLSLRPLKPMDTLQQPPKIKSSRSPLLGRKLGTGSSSPQAARKGNSSPKVVKKTGEAGDNKPTTSKHKTVEVPKAVRMR</sequence>
<evidence type="ECO:0000256" key="6">
    <source>
        <dbReference type="ARBA" id="ARBA00022777"/>
    </source>
</evidence>
<feature type="compositionally biased region" description="Polar residues" evidence="11">
    <location>
        <begin position="1226"/>
        <end position="1235"/>
    </location>
</feature>
<keyword evidence="6 15" id="KW-0418">Kinase</keyword>
<comment type="catalytic activity">
    <reaction evidence="10">
        <text>L-seryl-[protein] + ATP = O-phospho-L-seryl-[protein] + ADP + H(+)</text>
        <dbReference type="Rhea" id="RHEA:17989"/>
        <dbReference type="Rhea" id="RHEA-COMP:9863"/>
        <dbReference type="Rhea" id="RHEA-COMP:11604"/>
        <dbReference type="ChEBI" id="CHEBI:15378"/>
        <dbReference type="ChEBI" id="CHEBI:29999"/>
        <dbReference type="ChEBI" id="CHEBI:30616"/>
        <dbReference type="ChEBI" id="CHEBI:83421"/>
        <dbReference type="ChEBI" id="CHEBI:456216"/>
        <dbReference type="EC" id="2.7.11.1"/>
    </reaction>
</comment>
<feature type="compositionally biased region" description="Polar residues" evidence="11">
    <location>
        <begin position="1327"/>
        <end position="1371"/>
    </location>
</feature>
<feature type="compositionally biased region" description="Basic and acidic residues" evidence="11">
    <location>
        <begin position="370"/>
        <end position="453"/>
    </location>
</feature>
<dbReference type="InterPro" id="IPR003599">
    <property type="entry name" value="Ig_sub"/>
</dbReference>
<feature type="domain" description="Alpha-type protein kinase" evidence="13">
    <location>
        <begin position="1674"/>
        <end position="1905"/>
    </location>
</feature>
<feature type="region of interest" description="Disordered" evidence="11">
    <location>
        <begin position="1392"/>
        <end position="1552"/>
    </location>
</feature>
<keyword evidence="3" id="KW-0723">Serine/threonine-protein kinase</keyword>
<feature type="compositionally biased region" description="Polar residues" evidence="11">
    <location>
        <begin position="1419"/>
        <end position="1432"/>
    </location>
</feature>
<dbReference type="PROSITE" id="PS51158">
    <property type="entry name" value="ALPHA_KINASE"/>
    <property type="match status" value="1"/>
</dbReference>
<dbReference type="InterPro" id="IPR013783">
    <property type="entry name" value="Ig-like_fold"/>
</dbReference>
<feature type="compositionally biased region" description="Polar residues" evidence="11">
    <location>
        <begin position="1171"/>
        <end position="1181"/>
    </location>
</feature>